<sequence>MKPFYVHKNLKDMQRQSSKTKGHSSNDTTKEVSSLPLTTDRFIPRDLNHLQELGGSYRGAVGRSGFFYGNQGDLWAATITLVFTATRPWEEAKDHIFKRFYSGLVLEEWDRLAQDEEAFIRSFLEPEVEQRGFHEAYKKSKEMYRS</sequence>
<dbReference type="WBParaSite" id="L893_g26339.t1">
    <property type="protein sequence ID" value="L893_g26339.t1"/>
    <property type="gene ID" value="L893_g26339"/>
</dbReference>
<proteinExistence type="predicted"/>
<dbReference type="Proteomes" id="UP000095287">
    <property type="component" value="Unplaced"/>
</dbReference>
<accession>A0A1I7ZHT0</accession>
<feature type="compositionally biased region" description="Polar residues" evidence="1">
    <location>
        <begin position="15"/>
        <end position="33"/>
    </location>
</feature>
<organism evidence="2 3">
    <name type="scientific">Steinernema glaseri</name>
    <dbReference type="NCBI Taxonomy" id="37863"/>
    <lineage>
        <taxon>Eukaryota</taxon>
        <taxon>Metazoa</taxon>
        <taxon>Ecdysozoa</taxon>
        <taxon>Nematoda</taxon>
        <taxon>Chromadorea</taxon>
        <taxon>Rhabditida</taxon>
        <taxon>Tylenchina</taxon>
        <taxon>Panagrolaimomorpha</taxon>
        <taxon>Strongyloidoidea</taxon>
        <taxon>Steinernematidae</taxon>
        <taxon>Steinernema</taxon>
    </lineage>
</organism>
<dbReference type="AlphaFoldDB" id="A0A1I7ZHT0"/>
<evidence type="ECO:0000313" key="2">
    <source>
        <dbReference type="Proteomes" id="UP000095287"/>
    </source>
</evidence>
<keyword evidence="2" id="KW-1185">Reference proteome</keyword>
<evidence type="ECO:0000313" key="3">
    <source>
        <dbReference type="WBParaSite" id="L893_g26339.t1"/>
    </source>
</evidence>
<protein>
    <submittedName>
        <fullName evidence="3">Uncharacterized protein</fullName>
    </submittedName>
</protein>
<reference evidence="3" key="1">
    <citation type="submission" date="2016-11" db="UniProtKB">
        <authorList>
            <consortium name="WormBaseParasite"/>
        </authorList>
    </citation>
    <scope>IDENTIFICATION</scope>
</reference>
<feature type="region of interest" description="Disordered" evidence="1">
    <location>
        <begin position="12"/>
        <end position="33"/>
    </location>
</feature>
<evidence type="ECO:0000256" key="1">
    <source>
        <dbReference type="SAM" id="MobiDB-lite"/>
    </source>
</evidence>
<name>A0A1I7ZHT0_9BILA</name>